<protein>
    <submittedName>
        <fullName evidence="2">D-beta-hydroxybutyrate dehydrogenase, mitochondrial</fullName>
    </submittedName>
</protein>
<dbReference type="Pfam" id="PF00106">
    <property type="entry name" value="adh_short"/>
    <property type="match status" value="1"/>
</dbReference>
<name>A0AAV4GVI5_9GAST</name>
<dbReference type="SUPFAM" id="SSF51735">
    <property type="entry name" value="NAD(P)-binding Rossmann-fold domains"/>
    <property type="match status" value="1"/>
</dbReference>
<accession>A0AAV4GVI5</accession>
<feature type="transmembrane region" description="Helical" evidence="1">
    <location>
        <begin position="26"/>
        <end position="44"/>
    </location>
</feature>
<keyword evidence="1" id="KW-1133">Transmembrane helix</keyword>
<dbReference type="PANTHER" id="PTHR43313">
    <property type="entry name" value="SHORT-CHAIN DEHYDROGENASE/REDUCTASE FAMILY 9C"/>
    <property type="match status" value="1"/>
</dbReference>
<dbReference type="GO" id="GO:0008202">
    <property type="term" value="P:steroid metabolic process"/>
    <property type="evidence" value="ECO:0007669"/>
    <property type="project" value="TreeGrafter"/>
</dbReference>
<feature type="transmembrane region" description="Helical" evidence="1">
    <location>
        <begin position="94"/>
        <end position="115"/>
    </location>
</feature>
<evidence type="ECO:0000313" key="3">
    <source>
        <dbReference type="Proteomes" id="UP000762676"/>
    </source>
</evidence>
<dbReference type="GO" id="GO:0016491">
    <property type="term" value="F:oxidoreductase activity"/>
    <property type="evidence" value="ECO:0007669"/>
    <property type="project" value="TreeGrafter"/>
</dbReference>
<gene>
    <name evidence="2" type="ORF">ElyMa_000768600</name>
</gene>
<dbReference type="InterPro" id="IPR036291">
    <property type="entry name" value="NAD(P)-bd_dom_sf"/>
</dbReference>
<dbReference type="PANTHER" id="PTHR43313:SF36">
    <property type="entry name" value="D-BETA-HYDROXYBUTYRATE DEHYDROGENASE, MITOCHONDRIAL"/>
    <property type="match status" value="1"/>
</dbReference>
<keyword evidence="1" id="KW-0812">Transmembrane</keyword>
<comment type="caution">
    <text evidence="2">The sequence shown here is derived from an EMBL/GenBank/DDBJ whole genome shotgun (WGS) entry which is preliminary data.</text>
</comment>
<reference evidence="2 3" key="1">
    <citation type="journal article" date="2021" name="Elife">
        <title>Chloroplast acquisition without the gene transfer in kleptoplastic sea slugs, Plakobranchus ocellatus.</title>
        <authorList>
            <person name="Maeda T."/>
            <person name="Takahashi S."/>
            <person name="Yoshida T."/>
            <person name="Shimamura S."/>
            <person name="Takaki Y."/>
            <person name="Nagai Y."/>
            <person name="Toyoda A."/>
            <person name="Suzuki Y."/>
            <person name="Arimoto A."/>
            <person name="Ishii H."/>
            <person name="Satoh N."/>
            <person name="Nishiyama T."/>
            <person name="Hasebe M."/>
            <person name="Maruyama T."/>
            <person name="Minagawa J."/>
            <person name="Obokata J."/>
            <person name="Shigenobu S."/>
        </authorList>
    </citation>
    <scope>NUCLEOTIDE SEQUENCE [LARGE SCALE GENOMIC DNA]</scope>
</reference>
<keyword evidence="3" id="KW-1185">Reference proteome</keyword>
<dbReference type="InterPro" id="IPR002347">
    <property type="entry name" value="SDR_fam"/>
</dbReference>
<dbReference type="EMBL" id="BMAT01001569">
    <property type="protein sequence ID" value="GFR88370.1"/>
    <property type="molecule type" value="Genomic_DNA"/>
</dbReference>
<evidence type="ECO:0000256" key="1">
    <source>
        <dbReference type="SAM" id="Phobius"/>
    </source>
</evidence>
<feature type="transmembrane region" description="Helical" evidence="1">
    <location>
        <begin position="121"/>
        <end position="140"/>
    </location>
</feature>
<proteinExistence type="predicted"/>
<keyword evidence="1" id="KW-0472">Membrane</keyword>
<evidence type="ECO:0000313" key="2">
    <source>
        <dbReference type="EMBL" id="GFR88370.1"/>
    </source>
</evidence>
<dbReference type="AlphaFoldDB" id="A0AAV4GVI5"/>
<sequence>MQDCHSIAPPLVDFFSSEQKKVGGELLILTAVPSVAAVVAFTNLHQSLPKNSLRNRNTHEQSKAEDKYRGKELLPNARVRLEYLSYNMIIESSTIAACVAVLMLLVLLVLVVVSQVRRPPLMTATGFKAVLVTGFGYLLAKRLDAAGYKVFAGCLDAKGEGAATLRDETSPKLEVVQLDVTKEDQIEAARVTVADSLEGRVMWAVVNNAGMASHVEFELTPREHFRKMVDVNLIGLVSVTRAFLPLIRASKGRVINISSMAGIVLESGKSNLV</sequence>
<organism evidence="2 3">
    <name type="scientific">Elysia marginata</name>
    <dbReference type="NCBI Taxonomy" id="1093978"/>
    <lineage>
        <taxon>Eukaryota</taxon>
        <taxon>Metazoa</taxon>
        <taxon>Spiralia</taxon>
        <taxon>Lophotrochozoa</taxon>
        <taxon>Mollusca</taxon>
        <taxon>Gastropoda</taxon>
        <taxon>Heterobranchia</taxon>
        <taxon>Euthyneura</taxon>
        <taxon>Panpulmonata</taxon>
        <taxon>Sacoglossa</taxon>
        <taxon>Placobranchoidea</taxon>
        <taxon>Plakobranchidae</taxon>
        <taxon>Elysia</taxon>
    </lineage>
</organism>
<dbReference type="Proteomes" id="UP000762676">
    <property type="component" value="Unassembled WGS sequence"/>
</dbReference>
<dbReference type="Gene3D" id="3.40.50.720">
    <property type="entry name" value="NAD(P)-binding Rossmann-like Domain"/>
    <property type="match status" value="1"/>
</dbReference>